<dbReference type="PANTHER" id="PTHR21115:SF0">
    <property type="entry name" value="GH06117P-RELATED"/>
    <property type="match status" value="1"/>
</dbReference>
<dbReference type="InterPro" id="IPR031962">
    <property type="entry name" value="DUF4781"/>
</dbReference>
<dbReference type="PANTHER" id="PTHR21115">
    <property type="entry name" value="GH06117P-RELATED"/>
    <property type="match status" value="1"/>
</dbReference>
<proteinExistence type="predicted"/>
<dbReference type="Pfam" id="PF16013">
    <property type="entry name" value="DUF4781"/>
    <property type="match status" value="1"/>
</dbReference>
<name>A0ABQ8TTW5_PERAM</name>
<keyword evidence="3" id="KW-1185">Reference proteome</keyword>
<reference evidence="2 3" key="1">
    <citation type="journal article" date="2022" name="Allergy">
        <title>Genome assembly and annotation of Periplaneta americana reveal a comprehensive cockroach allergen profile.</title>
        <authorList>
            <person name="Wang L."/>
            <person name="Xiong Q."/>
            <person name="Saelim N."/>
            <person name="Wang L."/>
            <person name="Nong W."/>
            <person name="Wan A.T."/>
            <person name="Shi M."/>
            <person name="Liu X."/>
            <person name="Cao Q."/>
            <person name="Hui J.H.L."/>
            <person name="Sookrung N."/>
            <person name="Leung T.F."/>
            <person name="Tungtrongchitr A."/>
            <person name="Tsui S.K.W."/>
        </authorList>
    </citation>
    <scope>NUCLEOTIDE SEQUENCE [LARGE SCALE GENOMIC DNA]</scope>
    <source>
        <strain evidence="2">PWHHKU_190912</strain>
    </source>
</reference>
<accession>A0ABQ8TTW5</accession>
<evidence type="ECO:0000313" key="3">
    <source>
        <dbReference type="Proteomes" id="UP001148838"/>
    </source>
</evidence>
<comment type="caution">
    <text evidence="2">The sequence shown here is derived from an EMBL/GenBank/DDBJ whole genome shotgun (WGS) entry which is preliminary data.</text>
</comment>
<protein>
    <recommendedName>
        <fullName evidence="1">DUF4781 domain-containing protein</fullName>
    </recommendedName>
</protein>
<feature type="domain" description="DUF4781" evidence="1">
    <location>
        <begin position="124"/>
        <end position="390"/>
    </location>
</feature>
<dbReference type="EMBL" id="JAJSOF020000003">
    <property type="protein sequence ID" value="KAJ4450145.1"/>
    <property type="molecule type" value="Genomic_DNA"/>
</dbReference>
<dbReference type="Proteomes" id="UP001148838">
    <property type="component" value="Unassembled WGS sequence"/>
</dbReference>
<gene>
    <name evidence="2" type="ORF">ANN_01552</name>
</gene>
<sequence>MPINEESSEMKKWKEIAIRDQQEFFQSSRKSELVEYKPSNYINLKRNIGFAFSGLPTEEPNESNDFTGYPKKQLKHINAVFDLIKKQKEKHNDKLNIQLDFIYVFLKVGNDHIKVSLIRMPESDCLNKRDGFIFIDSCPRLYKGWQDYLDNNRLPDCVMCYPRNGIYSEINNSLQLDFSISPAGKIGMKVVQGLDVAATIVGLVAAGVRIIALFTPVPLPIASTATVGTVSSGGYAAGRSIHTLVDRSRHKQSIGLDNAESRNCWLGIGGSAIGIASGGAVVTAAKMAQAGETVSLAGQIAMKSITATSCIVNALGVANGLANIVVKVIDDEPLSTLDIFQFSSSVLFFTCSVISTYQAKTLLNSISKGENVKKMMSRISEFASNTEETFTGVVELSQCEGLTGFVIGNTSIMNSPSVQQSFLTLWKWTCTKIDKLTKCLLKGVITTTKYMHKVGCLLNNLWESWNKEIDEVVEKICKAFGVKHWSDIIIEGSRILTECEPSKIREIAGTIISEIRAININNKPVEYSDRTRITAGINASDRAVEEPVPGPSRQMHSFHESVNEETQTALSGDEIFNIQAKFVELQHCKSLPDFLRYMKFVCKFVKAEVDKERNNYDEMLRMVREYSPDVNIEDFNKKYGICGSPGGHFFHKVLNKFTSKDGDGFFMLKLAYDSKNACLSAQEQENERFCENEDCAIDYFYNKTGLAPNGFLNKDQFCELATELTEKHCDESNVTIEENGNTSVLQINGGQTVIAVQSYLEGGKVSGIVCMHRSALQ</sequence>
<evidence type="ECO:0000259" key="1">
    <source>
        <dbReference type="Pfam" id="PF16013"/>
    </source>
</evidence>
<organism evidence="2 3">
    <name type="scientific">Periplaneta americana</name>
    <name type="common">American cockroach</name>
    <name type="synonym">Blatta americana</name>
    <dbReference type="NCBI Taxonomy" id="6978"/>
    <lineage>
        <taxon>Eukaryota</taxon>
        <taxon>Metazoa</taxon>
        <taxon>Ecdysozoa</taxon>
        <taxon>Arthropoda</taxon>
        <taxon>Hexapoda</taxon>
        <taxon>Insecta</taxon>
        <taxon>Pterygota</taxon>
        <taxon>Neoptera</taxon>
        <taxon>Polyneoptera</taxon>
        <taxon>Dictyoptera</taxon>
        <taxon>Blattodea</taxon>
        <taxon>Blattoidea</taxon>
        <taxon>Blattidae</taxon>
        <taxon>Blattinae</taxon>
        <taxon>Periplaneta</taxon>
    </lineage>
</organism>
<evidence type="ECO:0000313" key="2">
    <source>
        <dbReference type="EMBL" id="KAJ4450145.1"/>
    </source>
</evidence>